<dbReference type="AlphaFoldDB" id="A0A8H6HHP5"/>
<reference evidence="3 4" key="1">
    <citation type="submission" date="2020-07" db="EMBL/GenBank/DDBJ databases">
        <title>Comparative genomics of pyrophilous fungi reveals a link between fire events and developmental genes.</title>
        <authorList>
            <consortium name="DOE Joint Genome Institute"/>
            <person name="Steindorff A.S."/>
            <person name="Carver A."/>
            <person name="Calhoun S."/>
            <person name="Stillman K."/>
            <person name="Liu H."/>
            <person name="Lipzen A."/>
            <person name="Pangilinan J."/>
            <person name="Labutti K."/>
            <person name="Bruns T.D."/>
            <person name="Grigoriev I.V."/>
        </authorList>
    </citation>
    <scope>NUCLEOTIDE SEQUENCE [LARGE SCALE GENOMIC DNA]</scope>
    <source>
        <strain evidence="3 4">CBS 144469</strain>
    </source>
</reference>
<organism evidence="3 4">
    <name type="scientific">Ephemerocybe angulata</name>
    <dbReference type="NCBI Taxonomy" id="980116"/>
    <lineage>
        <taxon>Eukaryota</taxon>
        <taxon>Fungi</taxon>
        <taxon>Dikarya</taxon>
        <taxon>Basidiomycota</taxon>
        <taxon>Agaricomycotina</taxon>
        <taxon>Agaricomycetes</taxon>
        <taxon>Agaricomycetidae</taxon>
        <taxon>Agaricales</taxon>
        <taxon>Agaricineae</taxon>
        <taxon>Psathyrellaceae</taxon>
        <taxon>Ephemerocybe</taxon>
    </lineage>
</organism>
<dbReference type="Proteomes" id="UP000521943">
    <property type="component" value="Unassembled WGS sequence"/>
</dbReference>
<evidence type="ECO:0000313" key="3">
    <source>
        <dbReference type="EMBL" id="KAF6746512.1"/>
    </source>
</evidence>
<feature type="compositionally biased region" description="Polar residues" evidence="1">
    <location>
        <begin position="144"/>
        <end position="153"/>
    </location>
</feature>
<dbReference type="EMBL" id="JACGCI010000120">
    <property type="protein sequence ID" value="KAF6744494.1"/>
    <property type="molecule type" value="Genomic_DNA"/>
</dbReference>
<keyword evidence="4" id="KW-1185">Reference proteome</keyword>
<protein>
    <submittedName>
        <fullName evidence="3">Uncharacterized protein</fullName>
    </submittedName>
</protein>
<feature type="region of interest" description="Disordered" evidence="1">
    <location>
        <begin position="93"/>
        <end position="153"/>
    </location>
</feature>
<name>A0A8H6HHP5_9AGAR</name>
<accession>A0A8H6HHP5</accession>
<dbReference type="EMBL" id="JACGCI010000092">
    <property type="protein sequence ID" value="KAF6746512.1"/>
    <property type="molecule type" value="Genomic_DNA"/>
</dbReference>
<comment type="caution">
    <text evidence="3">The sequence shown here is derived from an EMBL/GenBank/DDBJ whole genome shotgun (WGS) entry which is preliminary data.</text>
</comment>
<evidence type="ECO:0000313" key="4">
    <source>
        <dbReference type="Proteomes" id="UP000521943"/>
    </source>
</evidence>
<evidence type="ECO:0000313" key="2">
    <source>
        <dbReference type="EMBL" id="KAF6744494.1"/>
    </source>
</evidence>
<proteinExistence type="predicted"/>
<evidence type="ECO:0000256" key="1">
    <source>
        <dbReference type="SAM" id="MobiDB-lite"/>
    </source>
</evidence>
<sequence>MVSRRELQQESERRRTFFRQLDTLRGAAVHIHPGTDFSSLRRSTHAFVLPEEETFVPRTLSPRFVPLDNYPVHDVEQIYILHVGFSGESYRIVTRQQPPHRPHRELWHRTPSDTASNSTAETTSDTASNSTAATESETDSDSTIHTNGSQFTE</sequence>
<gene>
    <name evidence="3" type="ORF">DFP72DRAFT_855382</name>
    <name evidence="2" type="ORF">DFP72DRAFT_857499</name>
</gene>
<feature type="compositionally biased region" description="Low complexity" evidence="1">
    <location>
        <begin position="112"/>
        <end position="135"/>
    </location>
</feature>